<reference evidence="2 3" key="1">
    <citation type="journal article" date="2015" name="Environ. Microbiol.">
        <title>Metagenome sequence of Elaphomyces granulatus from sporocarp tissue reveals Ascomycota ectomycorrhizal fingerprints of genome expansion and a Proteobacteria-rich microbiome.</title>
        <authorList>
            <person name="Quandt C.A."/>
            <person name="Kohler A."/>
            <person name="Hesse C.N."/>
            <person name="Sharpton T.J."/>
            <person name="Martin F."/>
            <person name="Spatafora J.W."/>
        </authorList>
    </citation>
    <scope>NUCLEOTIDE SEQUENCE [LARGE SCALE GENOMIC DNA]</scope>
    <source>
        <strain evidence="2 3">OSC145934</strain>
    </source>
</reference>
<dbReference type="Proteomes" id="UP000243515">
    <property type="component" value="Unassembled WGS sequence"/>
</dbReference>
<comment type="caution">
    <text evidence="2">The sequence shown here is derived from an EMBL/GenBank/DDBJ whole genome shotgun (WGS) entry which is preliminary data.</text>
</comment>
<name>A0A232LM80_9EURO</name>
<keyword evidence="3" id="KW-1185">Reference proteome</keyword>
<protein>
    <submittedName>
        <fullName evidence="2">Uncharacterized protein</fullName>
    </submittedName>
</protein>
<dbReference type="GO" id="GO:0006360">
    <property type="term" value="P:transcription by RNA polymerase I"/>
    <property type="evidence" value="ECO:0007669"/>
    <property type="project" value="InterPro"/>
</dbReference>
<feature type="region of interest" description="Disordered" evidence="1">
    <location>
        <begin position="172"/>
        <end position="231"/>
    </location>
</feature>
<dbReference type="InterPro" id="IPR022793">
    <property type="entry name" value="Rrn10"/>
</dbReference>
<sequence length="231" mass="25602">MSYGKSLSFRQNGFIQPPVENQLDECAPPIKKQKRNANVFDSVAGRVSASGFITGTKSSRYRDTASSSTVAVPPEEVLFRRQSAPVRYEENDFYFAHESLSSECPLPSSDLLQAIHTYSSDFYDNAAVDGGRDDFRSMDETALIAVGILLEEMARESLGDTGDLVLVEGEEISDREHQTDTAPSANLSKQRANRGIRNTYPSSGEELQLVRKKRKKRKKSVTSNADVDPEI</sequence>
<accession>A0A232LM80</accession>
<dbReference type="OrthoDB" id="2565191at2759"/>
<feature type="compositionally biased region" description="Basic residues" evidence="1">
    <location>
        <begin position="210"/>
        <end position="220"/>
    </location>
</feature>
<evidence type="ECO:0000313" key="2">
    <source>
        <dbReference type="EMBL" id="OXV05261.1"/>
    </source>
</evidence>
<evidence type="ECO:0000313" key="3">
    <source>
        <dbReference type="Proteomes" id="UP000243515"/>
    </source>
</evidence>
<gene>
    <name evidence="2" type="ORF">Egran_06971</name>
</gene>
<organism evidence="2 3">
    <name type="scientific">Elaphomyces granulatus</name>
    <dbReference type="NCBI Taxonomy" id="519963"/>
    <lineage>
        <taxon>Eukaryota</taxon>
        <taxon>Fungi</taxon>
        <taxon>Dikarya</taxon>
        <taxon>Ascomycota</taxon>
        <taxon>Pezizomycotina</taxon>
        <taxon>Eurotiomycetes</taxon>
        <taxon>Eurotiomycetidae</taxon>
        <taxon>Eurotiales</taxon>
        <taxon>Elaphomycetaceae</taxon>
        <taxon>Elaphomyces</taxon>
    </lineage>
</organism>
<feature type="compositionally biased region" description="Polar residues" evidence="1">
    <location>
        <begin position="180"/>
        <end position="190"/>
    </location>
</feature>
<dbReference type="EMBL" id="NPHW01007303">
    <property type="protein sequence ID" value="OXV05261.1"/>
    <property type="molecule type" value="Genomic_DNA"/>
</dbReference>
<proteinExistence type="predicted"/>
<dbReference type="PANTHER" id="PTHR28054">
    <property type="entry name" value="RNA POLYMERASE I-SPECIFIC TRANSCRIPTION INITIATION FACTOR RRN10"/>
    <property type="match status" value="1"/>
</dbReference>
<evidence type="ECO:0000256" key="1">
    <source>
        <dbReference type="SAM" id="MobiDB-lite"/>
    </source>
</evidence>
<dbReference type="PANTHER" id="PTHR28054:SF1">
    <property type="entry name" value="RNA POLYMERASE I-SPECIFIC TRANSCRIPTION INITIATION FACTOR RRN10"/>
    <property type="match status" value="1"/>
</dbReference>
<dbReference type="AlphaFoldDB" id="A0A232LM80"/>